<dbReference type="Ensembl" id="ENSXMAT00000042241.1">
    <property type="protein sequence ID" value="ENSXMAP00000026384.1"/>
    <property type="gene ID" value="ENSXMAG00000026043.1"/>
</dbReference>
<name>A0A3B5Q814_XIPMA</name>
<dbReference type="Proteomes" id="UP000002852">
    <property type="component" value="Unassembled WGS sequence"/>
</dbReference>
<reference evidence="3" key="4">
    <citation type="submission" date="2025-09" db="UniProtKB">
        <authorList>
            <consortium name="Ensembl"/>
        </authorList>
    </citation>
    <scope>IDENTIFICATION</scope>
    <source>
        <strain evidence="3">JP 163 A</strain>
    </source>
</reference>
<keyword evidence="4" id="KW-1185">Reference proteome</keyword>
<dbReference type="OMA" id="SCQAICF"/>
<dbReference type="InterPro" id="IPR001611">
    <property type="entry name" value="Leu-rich_rpt"/>
</dbReference>
<dbReference type="InParanoid" id="A0A3B5Q814"/>
<dbReference type="PANTHER" id="PTHR24106">
    <property type="entry name" value="NACHT, LRR AND CARD DOMAINS-CONTAINING"/>
    <property type="match status" value="1"/>
</dbReference>
<reference evidence="3" key="3">
    <citation type="submission" date="2025-08" db="UniProtKB">
        <authorList>
            <consortium name="Ensembl"/>
        </authorList>
    </citation>
    <scope>IDENTIFICATION</scope>
    <source>
        <strain evidence="3">JP 163 A</strain>
    </source>
</reference>
<dbReference type="GeneTree" id="ENSGT01150000286915"/>
<reference evidence="4" key="1">
    <citation type="submission" date="2012-01" db="EMBL/GenBank/DDBJ databases">
        <authorList>
            <person name="Walter R."/>
            <person name="Schartl M."/>
            <person name="Warren W."/>
        </authorList>
    </citation>
    <scope>NUCLEOTIDE SEQUENCE [LARGE SCALE GENOMIC DNA]</scope>
    <source>
        <strain evidence="4">JP 163 A</strain>
    </source>
</reference>
<dbReference type="SUPFAM" id="SSF52047">
    <property type="entry name" value="RNI-like"/>
    <property type="match status" value="1"/>
</dbReference>
<protein>
    <recommendedName>
        <fullName evidence="5">NACHT LRR and PYD domain-containing protein</fullName>
    </recommendedName>
</protein>
<reference evidence="4" key="2">
    <citation type="journal article" date="2013" name="Nat. Genet.">
        <title>The genome of the platyfish, Xiphophorus maculatus, provides insights into evolutionary adaptation and several complex traits.</title>
        <authorList>
            <person name="Schartl M."/>
            <person name="Walter R.B."/>
            <person name="Shen Y."/>
            <person name="Garcia T."/>
            <person name="Catchen J."/>
            <person name="Amores A."/>
            <person name="Braasch I."/>
            <person name="Chalopin D."/>
            <person name="Volff J.N."/>
            <person name="Lesch K.P."/>
            <person name="Bisazza A."/>
            <person name="Minx P."/>
            <person name="Hillier L."/>
            <person name="Wilson R.K."/>
            <person name="Fuerstenberg S."/>
            <person name="Boore J."/>
            <person name="Searle S."/>
            <person name="Postlethwait J.H."/>
            <person name="Warren W.C."/>
        </authorList>
    </citation>
    <scope>NUCLEOTIDE SEQUENCE [LARGE SCALE GENOMIC DNA]</scope>
    <source>
        <strain evidence="4">JP 163 A</strain>
    </source>
</reference>
<proteinExistence type="predicted"/>
<dbReference type="Gene3D" id="3.80.10.10">
    <property type="entry name" value="Ribonuclease Inhibitor"/>
    <property type="match status" value="1"/>
</dbReference>
<accession>A0A3B5Q814</accession>
<keyword evidence="2" id="KW-0677">Repeat</keyword>
<dbReference type="SMART" id="SM00368">
    <property type="entry name" value="LRR_RI"/>
    <property type="match status" value="3"/>
</dbReference>
<dbReference type="AlphaFoldDB" id="A0A3B5Q814"/>
<evidence type="ECO:0008006" key="5">
    <source>
        <dbReference type="Google" id="ProtNLM"/>
    </source>
</evidence>
<dbReference type="Pfam" id="PF13516">
    <property type="entry name" value="LRR_6"/>
    <property type="match status" value="2"/>
</dbReference>
<evidence type="ECO:0000256" key="2">
    <source>
        <dbReference type="ARBA" id="ARBA00022737"/>
    </source>
</evidence>
<evidence type="ECO:0000256" key="1">
    <source>
        <dbReference type="ARBA" id="ARBA00022614"/>
    </source>
</evidence>
<evidence type="ECO:0000313" key="3">
    <source>
        <dbReference type="Ensembl" id="ENSXMAP00000026384.1"/>
    </source>
</evidence>
<sequence>MLCLFHCLNEIKYNSVVEEIQQYLTSGRLRTQDLSPAEWSDLVSIILSSESNLDVFELKNYDDSENVLLMLLPVVKVSITALLSLCYLSDRSCQAICFILSSQTSLLRVLDMSNNDLQDSGVQLLCEGLQSPNCKLESLSLSGCMVTEEGCASLALTLSSKPSALKQLDLSYNHPGESGLKLLSTGLDDPNWGLDTLRYADTSGFNRMRGDKTHRSLHFVI</sequence>
<organism evidence="3 4">
    <name type="scientific">Xiphophorus maculatus</name>
    <name type="common">Southern platyfish</name>
    <name type="synonym">Platypoecilus maculatus</name>
    <dbReference type="NCBI Taxonomy" id="8083"/>
    <lineage>
        <taxon>Eukaryota</taxon>
        <taxon>Metazoa</taxon>
        <taxon>Chordata</taxon>
        <taxon>Craniata</taxon>
        <taxon>Vertebrata</taxon>
        <taxon>Euteleostomi</taxon>
        <taxon>Actinopterygii</taxon>
        <taxon>Neopterygii</taxon>
        <taxon>Teleostei</taxon>
        <taxon>Neoteleostei</taxon>
        <taxon>Acanthomorphata</taxon>
        <taxon>Ovalentaria</taxon>
        <taxon>Atherinomorphae</taxon>
        <taxon>Cyprinodontiformes</taxon>
        <taxon>Poeciliidae</taxon>
        <taxon>Poeciliinae</taxon>
        <taxon>Xiphophorus</taxon>
    </lineage>
</organism>
<dbReference type="InterPro" id="IPR051261">
    <property type="entry name" value="NLR"/>
</dbReference>
<keyword evidence="1" id="KW-0433">Leucine-rich repeat</keyword>
<dbReference type="InterPro" id="IPR032675">
    <property type="entry name" value="LRR_dom_sf"/>
</dbReference>
<evidence type="ECO:0000313" key="4">
    <source>
        <dbReference type="Proteomes" id="UP000002852"/>
    </source>
</evidence>